<dbReference type="HOGENOM" id="CLU_177718_0_0_5"/>
<keyword evidence="1" id="KW-0175">Coiled coil</keyword>
<dbReference type="EMBL" id="CP003538">
    <property type="protein sequence ID" value="AGH97815.1"/>
    <property type="molecule type" value="Genomic_DNA"/>
</dbReference>
<dbReference type="STRING" id="349215.A11S_995"/>
<evidence type="ECO:0000256" key="1">
    <source>
        <dbReference type="SAM" id="Coils"/>
    </source>
</evidence>
<name>M4VH48_9BACT</name>
<evidence type="ECO:0000313" key="2">
    <source>
        <dbReference type="EMBL" id="AGH97815.1"/>
    </source>
</evidence>
<dbReference type="AlphaFoldDB" id="M4VH48"/>
<organism evidence="2 3">
    <name type="scientific">Micavibrio aeruginosavorus EPB</name>
    <dbReference type="NCBI Taxonomy" id="349215"/>
    <lineage>
        <taxon>Bacteria</taxon>
        <taxon>Pseudomonadati</taxon>
        <taxon>Bdellovibrionota</taxon>
        <taxon>Bdellovibrionia</taxon>
        <taxon>Bdellovibrionales</taxon>
        <taxon>Pseudobdellovibrionaceae</taxon>
        <taxon>Micavibrio</taxon>
    </lineage>
</organism>
<accession>M4VH48</accession>
<protein>
    <submittedName>
        <fullName evidence="2">Uncharacterized protein</fullName>
    </submittedName>
</protein>
<dbReference type="Proteomes" id="UP000011932">
    <property type="component" value="Chromosome"/>
</dbReference>
<dbReference type="KEGG" id="man:A11S_995"/>
<reference evidence="2 3" key="1">
    <citation type="journal article" date="2013" name="ISME J.">
        <title>By their genes ye shall know them: genomic signatures of predatory bacteria.</title>
        <authorList>
            <person name="Pasternak Z."/>
            <person name="Pietrokovski S."/>
            <person name="Rotem O."/>
            <person name="Gophna U."/>
            <person name="Lurie-Weinberger M.N."/>
            <person name="Jurkevitch E."/>
        </authorList>
    </citation>
    <scope>NUCLEOTIDE SEQUENCE [LARGE SCALE GENOMIC DNA]</scope>
    <source>
        <strain evidence="2">EPB</strain>
    </source>
</reference>
<evidence type="ECO:0000313" key="3">
    <source>
        <dbReference type="Proteomes" id="UP000011932"/>
    </source>
</evidence>
<proteinExistence type="predicted"/>
<feature type="coiled-coil region" evidence="1">
    <location>
        <begin position="62"/>
        <end position="100"/>
    </location>
</feature>
<sequence length="104" mass="12151">MIVSNKMSRMFIVSFVFFVFLVWAENSYAYVIGGSNLGFSGYPEADCVVPYKPYEFLDEYEVERYNRNLEEYVTCIKEYLENADNDIRRIQEAAEAAIREAKSL</sequence>
<gene>
    <name evidence="2" type="ORF">A11S_995</name>
</gene>